<evidence type="ECO:0000313" key="4">
    <source>
        <dbReference type="Proteomes" id="UP000009046"/>
    </source>
</evidence>
<dbReference type="PANTHER" id="PTHR21847:SF1">
    <property type="entry name" value="EF-HAND CALCIUM-BINDING DOMAIN-CONTAINING PROTEIN 10"/>
    <property type="match status" value="1"/>
</dbReference>
<reference evidence="2" key="1">
    <citation type="submission" date="2007-04" db="EMBL/GenBank/DDBJ databases">
        <title>Annotation of Pediculus humanus corporis strain USDA.</title>
        <authorList>
            <person name="Kirkness E."/>
            <person name="Hannick L."/>
            <person name="Hass B."/>
            <person name="Bruggner R."/>
            <person name="Lawson D."/>
            <person name="Bidwell S."/>
            <person name="Joardar V."/>
            <person name="Caler E."/>
            <person name="Walenz B."/>
            <person name="Inman J."/>
            <person name="Schobel S."/>
            <person name="Galinsky K."/>
            <person name="Amedeo P."/>
            <person name="Strausberg R."/>
        </authorList>
    </citation>
    <scope>NUCLEOTIDE SEQUENCE</scope>
    <source>
        <strain evidence="2">USDA</strain>
    </source>
</reference>
<dbReference type="CTD" id="8240331"/>
<dbReference type="Proteomes" id="UP000009046">
    <property type="component" value="Unassembled WGS sequence"/>
</dbReference>
<feature type="region of interest" description="Disordered" evidence="1">
    <location>
        <begin position="172"/>
        <end position="192"/>
    </location>
</feature>
<dbReference type="EnsemblMetazoa" id="PHUM197260-RA">
    <property type="protein sequence ID" value="PHUM197260-PA"/>
    <property type="gene ID" value="PHUM197260"/>
</dbReference>
<dbReference type="STRING" id="121224.E0VH15"/>
<keyword evidence="4" id="KW-1185">Reference proteome</keyword>
<dbReference type="eggNOG" id="ENOG502SGQF">
    <property type="taxonomic scope" value="Eukaryota"/>
</dbReference>
<evidence type="ECO:0000256" key="1">
    <source>
        <dbReference type="SAM" id="MobiDB-lite"/>
    </source>
</evidence>
<dbReference type="RefSeq" id="XP_002425409.1">
    <property type="nucleotide sequence ID" value="XM_002425364.1"/>
</dbReference>
<dbReference type="GeneID" id="8240331"/>
<dbReference type="InterPro" id="IPR039879">
    <property type="entry name" value="EFC10"/>
</dbReference>
<dbReference type="AlphaFoldDB" id="E0VH15"/>
<dbReference type="VEuPathDB" id="VectorBase:PHUM197260"/>
<name>E0VH15_PEDHC</name>
<dbReference type="InParanoid" id="E0VH15"/>
<dbReference type="OrthoDB" id="10260455at2759"/>
<organism>
    <name type="scientific">Pediculus humanus subsp. corporis</name>
    <name type="common">Body louse</name>
    <dbReference type="NCBI Taxonomy" id="121224"/>
    <lineage>
        <taxon>Eukaryota</taxon>
        <taxon>Metazoa</taxon>
        <taxon>Ecdysozoa</taxon>
        <taxon>Arthropoda</taxon>
        <taxon>Hexapoda</taxon>
        <taxon>Insecta</taxon>
        <taxon>Pterygota</taxon>
        <taxon>Neoptera</taxon>
        <taxon>Paraneoptera</taxon>
        <taxon>Psocodea</taxon>
        <taxon>Troctomorpha</taxon>
        <taxon>Phthiraptera</taxon>
        <taxon>Anoplura</taxon>
        <taxon>Pediculidae</taxon>
        <taxon>Pediculus</taxon>
    </lineage>
</organism>
<accession>E0VH15</accession>
<sequence>MINFFGLIYAASHSVTSKNCELKERIHRAIRELPIVEELKNSHRIHGGVSGSGATTSTLHNKRSTSFKRRSRDTIPQLAKNIESFLQKLIPNHGLVQDLMGYNSPNMDIHICHNSEKSSTDSCACPPEYYCAQICTEDYSTGSSNISWQHFPRSTSSRSRCDDSTESIRKSLTETPISVKSSEEHEAEPETTIDDSISKYPITESFSQMNAHHYLNIRYVMQLFNFLMGHLVCNEPNNPIEFLVDLLEKCLQFRDSLGEPPLLFTENHVKSMYRAFDPFERGYLTLEQYFEGLTSLGLNNDMTKFTDKPPLNPDGNVDESFFIFEAMRCLTENLKKMLRIPTLVEENRLKWYKKVKKLQIKKLKKLKCEEEEAGVEEEEEYKKRKDGKKTATTTMNSIHDEKFCNCFGQKINQKYICRCPKISKNLRHEPEQLFFNK</sequence>
<reference evidence="3" key="3">
    <citation type="submission" date="2020-05" db="UniProtKB">
        <authorList>
            <consortium name="EnsemblMetazoa"/>
        </authorList>
    </citation>
    <scope>IDENTIFICATION</scope>
    <source>
        <strain evidence="3">USDA</strain>
    </source>
</reference>
<dbReference type="PANTHER" id="PTHR21847">
    <property type="entry name" value="EF-HAND CALCIUM-BINDING DOMAIN-CONTAINING PROTEIN 10"/>
    <property type="match status" value="1"/>
</dbReference>
<proteinExistence type="predicted"/>
<evidence type="ECO:0000313" key="2">
    <source>
        <dbReference type="EMBL" id="EEB12671.1"/>
    </source>
</evidence>
<reference evidence="2" key="2">
    <citation type="submission" date="2007-04" db="EMBL/GenBank/DDBJ databases">
        <title>The genome of the human body louse.</title>
        <authorList>
            <consortium name="The Human Body Louse Genome Consortium"/>
            <person name="Kirkness E."/>
            <person name="Walenz B."/>
            <person name="Hass B."/>
            <person name="Bruggner R."/>
            <person name="Strausberg R."/>
        </authorList>
    </citation>
    <scope>NUCLEOTIDE SEQUENCE</scope>
    <source>
        <strain evidence="2">USDA</strain>
    </source>
</reference>
<dbReference type="EMBL" id="DS235156">
    <property type="protein sequence ID" value="EEB12671.1"/>
    <property type="molecule type" value="Genomic_DNA"/>
</dbReference>
<evidence type="ECO:0000313" key="3">
    <source>
        <dbReference type="EnsemblMetazoa" id="PHUM197260-PA"/>
    </source>
</evidence>
<dbReference type="KEGG" id="phu:Phum_PHUM197260"/>
<evidence type="ECO:0008006" key="5">
    <source>
        <dbReference type="Google" id="ProtNLM"/>
    </source>
</evidence>
<protein>
    <recommendedName>
        <fullName evidence="5">EF-hand domain-containing protein</fullName>
    </recommendedName>
</protein>
<gene>
    <name evidence="3" type="primary">8240331</name>
    <name evidence="2" type="ORF">Phum_PHUM197260</name>
</gene>
<feature type="region of interest" description="Disordered" evidence="1">
    <location>
        <begin position="46"/>
        <end position="71"/>
    </location>
</feature>
<dbReference type="HOGENOM" id="CLU_627485_0_0_1"/>
<dbReference type="EMBL" id="AAZO01002286">
    <property type="status" value="NOT_ANNOTATED_CDS"/>
    <property type="molecule type" value="Genomic_DNA"/>
</dbReference>
<feature type="compositionally biased region" description="Basic residues" evidence="1">
    <location>
        <begin position="60"/>
        <end position="71"/>
    </location>
</feature>